<organism evidence="2 3">
    <name type="scientific">Ustilago hordei</name>
    <name type="common">Barley covered smut fungus</name>
    <dbReference type="NCBI Taxonomy" id="120017"/>
    <lineage>
        <taxon>Eukaryota</taxon>
        <taxon>Fungi</taxon>
        <taxon>Dikarya</taxon>
        <taxon>Basidiomycota</taxon>
        <taxon>Ustilaginomycotina</taxon>
        <taxon>Ustilaginomycetes</taxon>
        <taxon>Ustilaginales</taxon>
        <taxon>Ustilaginaceae</taxon>
        <taxon>Ustilago</taxon>
    </lineage>
</organism>
<accession>I2FT17</accession>
<sequence>MATFMYYSWGRCYGNAYEFHMQTAYARPRFIDISIEPGESRWNADASSTATLLIKCRAKREVCERESGMNLGPAHLKATRWDSASDSIQASNALAKAFSLANSDSASLSRSPSKKMHVRGRSSRQQPWWLFVIALSYVLILTFSSAAPTGRALQQSNPELSAVKNVHPEVYQNLAKARLRKRGNPQEYMTVRYPGEKIIITRQNGVYMFNYLNSERSSVMQARKWSELPTWTKSKFHFLEGPAPNDDPRPSRNGIVITPNPLTYEDTYKDTYEDPMLPKQRIVVWRHDNGRLEFGYHQADGIIRRVPSHKLPQQIQSHIEKVPELKQLLENTASSSRVFHPRK</sequence>
<keyword evidence="1" id="KW-0812">Transmembrane</keyword>
<name>I2FT17_USTHO</name>
<dbReference type="EMBL" id="CAGI01000151">
    <property type="protein sequence ID" value="CCF50060.1"/>
    <property type="molecule type" value="Genomic_DNA"/>
</dbReference>
<protein>
    <submittedName>
        <fullName evidence="2">Uncharacterized protein</fullName>
    </submittedName>
</protein>
<evidence type="ECO:0000256" key="1">
    <source>
        <dbReference type="SAM" id="Phobius"/>
    </source>
</evidence>
<dbReference type="HOGENOM" id="CLU_809401_0_0_1"/>
<dbReference type="Proteomes" id="UP000006174">
    <property type="component" value="Unassembled WGS sequence"/>
</dbReference>
<keyword evidence="1" id="KW-1133">Transmembrane helix</keyword>
<reference evidence="2 3" key="1">
    <citation type="journal article" date="2012" name="Plant Cell">
        <title>Genome comparison of barley and maize smut fungi reveals targeted loss of RNA silencing components and species-specific presence of transposable elements.</title>
        <authorList>
            <person name="Laurie J.D."/>
            <person name="Ali S."/>
            <person name="Linning R."/>
            <person name="Mannhaupt G."/>
            <person name="Wong P."/>
            <person name="Gueldener U."/>
            <person name="Muensterkoetter M."/>
            <person name="Moore R."/>
            <person name="Kahmann R."/>
            <person name="Bakkeren G."/>
            <person name="Schirawski J."/>
        </authorList>
    </citation>
    <scope>NUCLEOTIDE SEQUENCE [LARGE SCALE GENOMIC DNA]</scope>
    <source>
        <strain evidence="3">Uh4875-4</strain>
    </source>
</reference>
<feature type="transmembrane region" description="Helical" evidence="1">
    <location>
        <begin position="128"/>
        <end position="147"/>
    </location>
</feature>
<dbReference type="AlphaFoldDB" id="I2FT17"/>
<dbReference type="OrthoDB" id="10374304at2759"/>
<gene>
    <name evidence="2" type="ORF">UHOR_07017</name>
</gene>
<comment type="caution">
    <text evidence="2">The sequence shown here is derived from an EMBL/GenBank/DDBJ whole genome shotgun (WGS) entry which is preliminary data.</text>
</comment>
<evidence type="ECO:0000313" key="3">
    <source>
        <dbReference type="Proteomes" id="UP000006174"/>
    </source>
</evidence>
<keyword evidence="1" id="KW-0472">Membrane</keyword>
<proteinExistence type="predicted"/>
<keyword evidence="3" id="KW-1185">Reference proteome</keyword>
<evidence type="ECO:0000313" key="2">
    <source>
        <dbReference type="EMBL" id="CCF50060.1"/>
    </source>
</evidence>